<evidence type="ECO:0000256" key="5">
    <source>
        <dbReference type="ARBA" id="ARBA00023242"/>
    </source>
</evidence>
<keyword evidence="3 6" id="KW-0238">DNA-binding</keyword>
<comment type="similarity">
    <text evidence="6">Belongs to the NFYA/HAP2 subunit family.</text>
</comment>
<evidence type="ECO:0000256" key="3">
    <source>
        <dbReference type="ARBA" id="ARBA00023125"/>
    </source>
</evidence>
<dbReference type="Proteomes" id="UP000593564">
    <property type="component" value="Unassembled WGS sequence"/>
</dbReference>
<dbReference type="GO" id="GO:0005634">
    <property type="term" value="C:nucleus"/>
    <property type="evidence" value="ECO:0007669"/>
    <property type="project" value="UniProtKB-SubCell"/>
</dbReference>
<evidence type="ECO:0000256" key="7">
    <source>
        <dbReference type="SAM" id="MobiDB-lite"/>
    </source>
</evidence>
<name>A0A7J7HK02_CAMSI</name>
<reference evidence="8 9" key="2">
    <citation type="submission" date="2020-07" db="EMBL/GenBank/DDBJ databases">
        <title>Genome assembly of wild tea tree DASZ reveals pedigree and selection history of tea varieties.</title>
        <authorList>
            <person name="Zhang W."/>
        </authorList>
    </citation>
    <scope>NUCLEOTIDE SEQUENCE [LARGE SCALE GENOMIC DNA]</scope>
    <source>
        <strain evidence="9">cv. G240</strain>
        <tissue evidence="8">Leaf</tissue>
    </source>
</reference>
<accession>A0A7J7HK02</accession>
<proteinExistence type="inferred from homology"/>
<comment type="function">
    <text evidence="6">Component of the sequence-specific heterotrimeric transcription factor (NF-Y) which specifically recognizes a 5'-CCAAT-3' box motif found in the promoters of its target genes.</text>
</comment>
<evidence type="ECO:0000256" key="1">
    <source>
        <dbReference type="ARBA" id="ARBA00004123"/>
    </source>
</evidence>
<evidence type="ECO:0000256" key="6">
    <source>
        <dbReference type="RuleBase" id="RU367155"/>
    </source>
</evidence>
<comment type="caution">
    <text evidence="8">The sequence shown here is derived from an EMBL/GenBank/DDBJ whole genome shotgun (WGS) entry which is preliminary data.</text>
</comment>
<feature type="compositionally biased region" description="Polar residues" evidence="7">
    <location>
        <begin position="72"/>
        <end position="94"/>
    </location>
</feature>
<comment type="subcellular location">
    <subcellularLocation>
        <location evidence="1 6">Nucleus</location>
    </subcellularLocation>
</comment>
<dbReference type="GO" id="GO:0003700">
    <property type="term" value="F:DNA-binding transcription factor activity"/>
    <property type="evidence" value="ECO:0007669"/>
    <property type="project" value="UniProtKB-UniRule"/>
</dbReference>
<dbReference type="AlphaFoldDB" id="A0A7J7HK02"/>
<keyword evidence="4 6" id="KW-0804">Transcription</keyword>
<sequence length="162" mass="18131">MWLQQLLTFQIQIEEGSLIASNGVMELILRQHDQRSWRSSSTPYLHESRRQHAMRRARGCGGRFLNSKKLDSNATNPSANLSGSDHLPMNSNRNSGHHEKELPMYQDMHGAHKSSNGNNINGHGLSRHHYSQSTDSDGGDWFDQEEGSVLVSQAPRGPATTK</sequence>
<dbReference type="PROSITE" id="PS51152">
    <property type="entry name" value="NFYA_HAP2_2"/>
    <property type="match status" value="1"/>
</dbReference>
<dbReference type="Pfam" id="PF02045">
    <property type="entry name" value="CBFB_NFYA"/>
    <property type="match status" value="1"/>
</dbReference>
<evidence type="ECO:0000313" key="8">
    <source>
        <dbReference type="EMBL" id="KAF5952571.1"/>
    </source>
</evidence>
<organism evidence="8 9">
    <name type="scientific">Camellia sinensis</name>
    <name type="common">Tea plant</name>
    <name type="synonym">Thea sinensis</name>
    <dbReference type="NCBI Taxonomy" id="4442"/>
    <lineage>
        <taxon>Eukaryota</taxon>
        <taxon>Viridiplantae</taxon>
        <taxon>Streptophyta</taxon>
        <taxon>Embryophyta</taxon>
        <taxon>Tracheophyta</taxon>
        <taxon>Spermatophyta</taxon>
        <taxon>Magnoliopsida</taxon>
        <taxon>eudicotyledons</taxon>
        <taxon>Gunneridae</taxon>
        <taxon>Pentapetalae</taxon>
        <taxon>asterids</taxon>
        <taxon>Ericales</taxon>
        <taxon>Theaceae</taxon>
        <taxon>Camellia</taxon>
    </lineage>
</organism>
<dbReference type="EMBL" id="JACBKZ010000004">
    <property type="protein sequence ID" value="KAF5952571.1"/>
    <property type="molecule type" value="Genomic_DNA"/>
</dbReference>
<dbReference type="PANTHER" id="PTHR12632">
    <property type="entry name" value="TRANSCRIPTION FACTOR NF-Y ALPHA-RELATED"/>
    <property type="match status" value="1"/>
</dbReference>
<keyword evidence="5 6" id="KW-0539">Nucleus</keyword>
<evidence type="ECO:0000313" key="9">
    <source>
        <dbReference type="Proteomes" id="UP000593564"/>
    </source>
</evidence>
<evidence type="ECO:0000256" key="4">
    <source>
        <dbReference type="ARBA" id="ARBA00023163"/>
    </source>
</evidence>
<evidence type="ECO:0000256" key="2">
    <source>
        <dbReference type="ARBA" id="ARBA00023015"/>
    </source>
</evidence>
<dbReference type="SMART" id="SM00521">
    <property type="entry name" value="CBF"/>
    <property type="match status" value="1"/>
</dbReference>
<feature type="region of interest" description="Disordered" evidence="7">
    <location>
        <begin position="62"/>
        <end position="162"/>
    </location>
</feature>
<gene>
    <name evidence="8" type="ORF">HYC85_010515</name>
</gene>
<dbReference type="InterPro" id="IPR001289">
    <property type="entry name" value="NFYA"/>
</dbReference>
<keyword evidence="2 6" id="KW-0805">Transcription regulation</keyword>
<comment type="subunit">
    <text evidence="6">Heterotrimer.</text>
</comment>
<protein>
    <recommendedName>
        <fullName evidence="6">Nuclear transcription factor Y subunit</fullName>
    </recommendedName>
</protein>
<dbReference type="GO" id="GO:0003677">
    <property type="term" value="F:DNA binding"/>
    <property type="evidence" value="ECO:0007669"/>
    <property type="project" value="UniProtKB-KW"/>
</dbReference>
<feature type="compositionally biased region" description="Acidic residues" evidence="7">
    <location>
        <begin position="137"/>
        <end position="146"/>
    </location>
</feature>
<keyword evidence="9" id="KW-1185">Reference proteome</keyword>
<reference evidence="9" key="1">
    <citation type="journal article" date="2020" name="Nat. Commun.">
        <title>Genome assembly of wild tea tree DASZ reveals pedigree and selection history of tea varieties.</title>
        <authorList>
            <person name="Zhang W."/>
            <person name="Zhang Y."/>
            <person name="Qiu H."/>
            <person name="Guo Y."/>
            <person name="Wan H."/>
            <person name="Zhang X."/>
            <person name="Scossa F."/>
            <person name="Alseekh S."/>
            <person name="Zhang Q."/>
            <person name="Wang P."/>
            <person name="Xu L."/>
            <person name="Schmidt M.H."/>
            <person name="Jia X."/>
            <person name="Li D."/>
            <person name="Zhu A."/>
            <person name="Guo F."/>
            <person name="Chen W."/>
            <person name="Ni D."/>
            <person name="Usadel B."/>
            <person name="Fernie A.R."/>
            <person name="Wen W."/>
        </authorList>
    </citation>
    <scope>NUCLEOTIDE SEQUENCE [LARGE SCALE GENOMIC DNA]</scope>
    <source>
        <strain evidence="9">cv. G240</strain>
    </source>
</reference>
<dbReference type="Gene3D" id="6.10.250.2430">
    <property type="match status" value="1"/>
</dbReference>